<dbReference type="EMBL" id="PRFA01000002">
    <property type="protein sequence ID" value="PWV02535.1"/>
    <property type="molecule type" value="Genomic_DNA"/>
</dbReference>
<dbReference type="SUPFAM" id="SSF53474">
    <property type="entry name" value="alpha/beta-Hydrolases"/>
    <property type="match status" value="1"/>
</dbReference>
<name>A0A2V2W2I3_TRYCR</name>
<dbReference type="VEuPathDB" id="TriTrypDB:TCSYLVIO_005756"/>
<dbReference type="AlphaFoldDB" id="A0A2V2W2I3"/>
<evidence type="ECO:0000313" key="4">
    <source>
        <dbReference type="Proteomes" id="UP000246121"/>
    </source>
</evidence>
<evidence type="ECO:0000256" key="1">
    <source>
        <dbReference type="SAM" id="Phobius"/>
    </source>
</evidence>
<keyword evidence="1" id="KW-0472">Membrane</keyword>
<dbReference type="VEuPathDB" id="TriTrypDB:TcBrA4_0061270"/>
<dbReference type="PANTHER" id="PTHR12277:SF81">
    <property type="entry name" value="PROTEIN ABHD13"/>
    <property type="match status" value="1"/>
</dbReference>
<keyword evidence="1" id="KW-1133">Transmembrane helix</keyword>
<feature type="domain" description="AB hydrolase-1" evidence="2">
    <location>
        <begin position="131"/>
        <end position="243"/>
    </location>
</feature>
<dbReference type="GO" id="GO:0008474">
    <property type="term" value="F:palmitoyl-(protein) hydrolase activity"/>
    <property type="evidence" value="ECO:0007669"/>
    <property type="project" value="TreeGrafter"/>
</dbReference>
<dbReference type="VEuPathDB" id="TriTrypDB:TcYC6_0070240"/>
<dbReference type="InterPro" id="IPR000073">
    <property type="entry name" value="AB_hydrolase_1"/>
</dbReference>
<evidence type="ECO:0000313" key="3">
    <source>
        <dbReference type="EMBL" id="PWV02535.1"/>
    </source>
</evidence>
<dbReference type="PANTHER" id="PTHR12277">
    <property type="entry name" value="ALPHA/BETA HYDROLASE DOMAIN-CONTAINING PROTEIN"/>
    <property type="match status" value="1"/>
</dbReference>
<dbReference type="VEuPathDB" id="TriTrypDB:Tc_MARK_4381"/>
<dbReference type="Proteomes" id="UP000246121">
    <property type="component" value="Unassembled WGS sequence"/>
</dbReference>
<dbReference type="InterPro" id="IPR029058">
    <property type="entry name" value="AB_hydrolase_fold"/>
</dbReference>
<protein>
    <submittedName>
        <fullName evidence="3">Alpha/beta hydrolase domain-containing protein</fullName>
    </submittedName>
</protein>
<proteinExistence type="predicted"/>
<dbReference type="GO" id="GO:0016020">
    <property type="term" value="C:membrane"/>
    <property type="evidence" value="ECO:0007669"/>
    <property type="project" value="TreeGrafter"/>
</dbReference>
<dbReference type="VEuPathDB" id="TriTrypDB:TcCLB.508461.260"/>
<accession>A0A2V2W2I3</accession>
<evidence type="ECO:0000259" key="2">
    <source>
        <dbReference type="Pfam" id="PF00561"/>
    </source>
</evidence>
<keyword evidence="1" id="KW-0812">Transmembrane</keyword>
<dbReference type="VEuPathDB" id="TriTrypDB:BCY84_14177"/>
<gene>
    <name evidence="3" type="ORF">C4B63_2g162</name>
</gene>
<dbReference type="VEuPathDB" id="TriTrypDB:TcCL_NonESM00121"/>
<feature type="transmembrane region" description="Helical" evidence="1">
    <location>
        <begin position="6"/>
        <end position="28"/>
    </location>
</feature>
<comment type="caution">
    <text evidence="3">The sequence shown here is derived from an EMBL/GenBank/DDBJ whole genome shotgun (WGS) entry which is preliminary data.</text>
</comment>
<dbReference type="OrthoDB" id="10249433at2759"/>
<organism evidence="3 4">
    <name type="scientific">Trypanosoma cruzi</name>
    <dbReference type="NCBI Taxonomy" id="5693"/>
    <lineage>
        <taxon>Eukaryota</taxon>
        <taxon>Discoba</taxon>
        <taxon>Euglenozoa</taxon>
        <taxon>Kinetoplastea</taxon>
        <taxon>Metakinetoplastina</taxon>
        <taxon>Trypanosomatida</taxon>
        <taxon>Trypanosomatidae</taxon>
        <taxon>Trypanosoma</taxon>
        <taxon>Schizotrypanum</taxon>
    </lineage>
</organism>
<dbReference type="VEuPathDB" id="TriTrypDB:TcG_04705"/>
<dbReference type="Pfam" id="PF00561">
    <property type="entry name" value="Abhydrolase_1"/>
    <property type="match status" value="1"/>
</dbReference>
<dbReference type="Gene3D" id="3.40.50.1820">
    <property type="entry name" value="alpha/beta hydrolase"/>
    <property type="match status" value="1"/>
</dbReference>
<keyword evidence="3" id="KW-0378">Hydrolase</keyword>
<dbReference type="VEuPathDB" id="TriTrypDB:C3747_1g174"/>
<reference evidence="3 4" key="1">
    <citation type="journal article" date="2018" name="Microb. Genom.">
        <title>Expanding an expanded genome: long-read sequencing of Trypanosoma cruzi.</title>
        <authorList>
            <person name="Berna L."/>
            <person name="Rodriguez M."/>
            <person name="Chiribao M.L."/>
            <person name="Parodi-Talice A."/>
            <person name="Pita S."/>
            <person name="Rijo G."/>
            <person name="Alvarez-Valin F."/>
            <person name="Robello C."/>
        </authorList>
    </citation>
    <scope>NUCLEOTIDE SEQUENCE [LARGE SCALE GENOMIC DNA]</scope>
    <source>
        <strain evidence="3 4">Dm28c</strain>
    </source>
</reference>
<dbReference type="VEuPathDB" id="TriTrypDB:TCDM_00084"/>
<dbReference type="VEuPathDB" id="TriTrypDB:ECC02_001297"/>
<sequence>MSVVETLVACGFWFCIFVFLFSLLLIVVSYQLREKQNRLLYHPEIPAESTLICENPMDRGFANAENVHIRTADGVTLRGFIMWPWPGQHAAQQGATTGAFRSQGPGMNVGIPLSSSSTTPRDSMFPSPLYAVIYFHGNSGNVGHRIPIAELLTSKNPCAVLMVDYRGFGLSDAVPPTEEGLKLDAQACLEYLWNHPRIPQGRIFVMGTSLGGAVAIDLASRRMNMKRIAGVIIENTFTSISDMASVLVRAILRQFLTSYTEIFFSVFDYYMKPLCLRIGWRNIDLVKRIRVPLLFLSGKSDELVPPSQMQRLYAAASKSNVMRKFVEFAEGAHNTLPLMGGYSEVIDVFVQEVLRLEAELV</sequence>
<dbReference type="VEuPathDB" id="TriTrypDB:C4B63_2g162"/>